<dbReference type="InterPro" id="IPR036388">
    <property type="entry name" value="WH-like_DNA-bd_sf"/>
</dbReference>
<keyword evidence="2" id="KW-0238">DNA-binding</keyword>
<dbReference type="InterPro" id="IPR036390">
    <property type="entry name" value="WH_DNA-bd_sf"/>
</dbReference>
<sequence length="246" mass="26201">MPKVLPADSNERTSDGGVAAVDRALLIATSLANASGALTLTELSQRTGMYKSTLLRLLASLEKAGLVVHRNDKRYALGPLAFVFGRSFEQTNGLQDAIYPQLAWLVNQGTESPSFHVRHDDESRLCLMRIDSNHSTLDRIRPGDLLPIGRGAPGKVLTTFGQGLPAGPLAAEDLLFTSFGERDPLCGAIAAPVFGPSASLVGAMSVSGPLERFSELAVSRMKSLMLKAAQEATEALGGKWPESTNR</sequence>
<dbReference type="GO" id="GO:0045892">
    <property type="term" value="P:negative regulation of DNA-templated transcription"/>
    <property type="evidence" value="ECO:0007669"/>
    <property type="project" value="TreeGrafter"/>
</dbReference>
<proteinExistence type="predicted"/>
<comment type="caution">
    <text evidence="6">The sequence shown here is derived from an EMBL/GenBank/DDBJ whole genome shotgun (WGS) entry which is preliminary data.</text>
</comment>
<dbReference type="Gene3D" id="1.10.10.10">
    <property type="entry name" value="Winged helix-like DNA-binding domain superfamily/Winged helix DNA-binding domain"/>
    <property type="match status" value="1"/>
</dbReference>
<dbReference type="PROSITE" id="PS51078">
    <property type="entry name" value="ICLR_ED"/>
    <property type="match status" value="1"/>
</dbReference>
<dbReference type="AlphaFoldDB" id="A0A644ZWH9"/>
<organism evidence="6">
    <name type="scientific">bioreactor metagenome</name>
    <dbReference type="NCBI Taxonomy" id="1076179"/>
    <lineage>
        <taxon>unclassified sequences</taxon>
        <taxon>metagenomes</taxon>
        <taxon>ecological metagenomes</taxon>
    </lineage>
</organism>
<dbReference type="PROSITE" id="PS51077">
    <property type="entry name" value="HTH_ICLR"/>
    <property type="match status" value="1"/>
</dbReference>
<dbReference type="Pfam" id="PF09339">
    <property type="entry name" value="HTH_IclR"/>
    <property type="match status" value="1"/>
</dbReference>
<dbReference type="GO" id="GO:0003677">
    <property type="term" value="F:DNA binding"/>
    <property type="evidence" value="ECO:0007669"/>
    <property type="project" value="UniProtKB-KW"/>
</dbReference>
<protein>
    <submittedName>
        <fullName evidence="6">Transcriptional repressor IclR</fullName>
    </submittedName>
</protein>
<accession>A0A644ZWH9</accession>
<dbReference type="EMBL" id="VSSQ01009539">
    <property type="protein sequence ID" value="MPM41924.1"/>
    <property type="molecule type" value="Genomic_DNA"/>
</dbReference>
<dbReference type="PANTHER" id="PTHR30136">
    <property type="entry name" value="HELIX-TURN-HELIX TRANSCRIPTIONAL REGULATOR, ICLR FAMILY"/>
    <property type="match status" value="1"/>
</dbReference>
<evidence type="ECO:0000256" key="3">
    <source>
        <dbReference type="ARBA" id="ARBA00023163"/>
    </source>
</evidence>
<dbReference type="PANTHER" id="PTHR30136:SF39">
    <property type="entry name" value="TRANSCRIPTIONAL REGULATORY PROTEIN"/>
    <property type="match status" value="1"/>
</dbReference>
<dbReference type="SUPFAM" id="SSF55781">
    <property type="entry name" value="GAF domain-like"/>
    <property type="match status" value="1"/>
</dbReference>
<evidence type="ECO:0000313" key="6">
    <source>
        <dbReference type="EMBL" id="MPM41924.1"/>
    </source>
</evidence>
<evidence type="ECO:0000256" key="2">
    <source>
        <dbReference type="ARBA" id="ARBA00023125"/>
    </source>
</evidence>
<feature type="domain" description="IclR-ED" evidence="5">
    <location>
        <begin position="80"/>
        <end position="238"/>
    </location>
</feature>
<dbReference type="Gene3D" id="3.30.450.40">
    <property type="match status" value="2"/>
</dbReference>
<evidence type="ECO:0000259" key="4">
    <source>
        <dbReference type="PROSITE" id="PS51077"/>
    </source>
</evidence>
<name>A0A644ZWH9_9ZZZZ</name>
<keyword evidence="1" id="KW-0805">Transcription regulation</keyword>
<dbReference type="CDD" id="cd00090">
    <property type="entry name" value="HTH_ARSR"/>
    <property type="match status" value="1"/>
</dbReference>
<dbReference type="InterPro" id="IPR011991">
    <property type="entry name" value="ArsR-like_HTH"/>
</dbReference>
<evidence type="ECO:0000259" key="5">
    <source>
        <dbReference type="PROSITE" id="PS51078"/>
    </source>
</evidence>
<reference evidence="6" key="1">
    <citation type="submission" date="2019-08" db="EMBL/GenBank/DDBJ databases">
        <authorList>
            <person name="Kucharzyk K."/>
            <person name="Murdoch R.W."/>
            <person name="Higgins S."/>
            <person name="Loffler F."/>
        </authorList>
    </citation>
    <scope>NUCLEOTIDE SEQUENCE</scope>
</reference>
<evidence type="ECO:0000256" key="1">
    <source>
        <dbReference type="ARBA" id="ARBA00023015"/>
    </source>
</evidence>
<feature type="domain" description="HTH iclR-type" evidence="4">
    <location>
        <begin position="18"/>
        <end position="79"/>
    </location>
</feature>
<dbReference type="SUPFAM" id="SSF46785">
    <property type="entry name" value="Winged helix' DNA-binding domain"/>
    <property type="match status" value="1"/>
</dbReference>
<dbReference type="InterPro" id="IPR014757">
    <property type="entry name" value="Tscrpt_reg_IclR_C"/>
</dbReference>
<dbReference type="InterPro" id="IPR029016">
    <property type="entry name" value="GAF-like_dom_sf"/>
</dbReference>
<dbReference type="InterPro" id="IPR050707">
    <property type="entry name" value="HTH_MetabolicPath_Reg"/>
</dbReference>
<dbReference type="InterPro" id="IPR005471">
    <property type="entry name" value="Tscrpt_reg_IclR_N"/>
</dbReference>
<keyword evidence="3" id="KW-0804">Transcription</keyword>
<dbReference type="GO" id="GO:0003700">
    <property type="term" value="F:DNA-binding transcription factor activity"/>
    <property type="evidence" value="ECO:0007669"/>
    <property type="project" value="TreeGrafter"/>
</dbReference>
<dbReference type="SMART" id="SM00346">
    <property type="entry name" value="HTH_ICLR"/>
    <property type="match status" value="1"/>
</dbReference>
<gene>
    <name evidence="6" type="primary">iclR_6</name>
    <name evidence="6" type="ORF">SDC9_88584</name>
</gene>